<reference evidence="2 3" key="1">
    <citation type="submission" date="2019-03" db="EMBL/GenBank/DDBJ databases">
        <title>First draft genome of Liparis tanakae, snailfish: a comprehensive survey of snailfish specific genes.</title>
        <authorList>
            <person name="Kim W."/>
            <person name="Song I."/>
            <person name="Jeong J.-H."/>
            <person name="Kim D."/>
            <person name="Kim S."/>
            <person name="Ryu S."/>
            <person name="Song J.Y."/>
            <person name="Lee S.K."/>
        </authorList>
    </citation>
    <scope>NUCLEOTIDE SEQUENCE [LARGE SCALE GENOMIC DNA]</scope>
    <source>
        <tissue evidence="2">Muscle</tissue>
    </source>
</reference>
<proteinExistence type="predicted"/>
<evidence type="ECO:0000313" key="3">
    <source>
        <dbReference type="Proteomes" id="UP000314294"/>
    </source>
</evidence>
<keyword evidence="3" id="KW-1185">Reference proteome</keyword>
<accession>A0A4Z2E5L6</accession>
<feature type="region of interest" description="Disordered" evidence="1">
    <location>
        <begin position="1"/>
        <end position="42"/>
    </location>
</feature>
<evidence type="ECO:0000256" key="1">
    <source>
        <dbReference type="SAM" id="MobiDB-lite"/>
    </source>
</evidence>
<dbReference type="Proteomes" id="UP000314294">
    <property type="component" value="Unassembled WGS sequence"/>
</dbReference>
<dbReference type="EMBL" id="SRLO01016520">
    <property type="protein sequence ID" value="TNN24065.1"/>
    <property type="molecule type" value="Genomic_DNA"/>
</dbReference>
<protein>
    <submittedName>
        <fullName evidence="2">Uncharacterized protein</fullName>
    </submittedName>
</protein>
<sequence length="42" mass="4539">MTDPWSPPGFEDCLQKRAQDPGSGPGRSEASRVPVNPEQASR</sequence>
<name>A0A4Z2E5L6_9TELE</name>
<dbReference type="AlphaFoldDB" id="A0A4Z2E5L6"/>
<organism evidence="2 3">
    <name type="scientific">Liparis tanakae</name>
    <name type="common">Tanaka's snailfish</name>
    <dbReference type="NCBI Taxonomy" id="230148"/>
    <lineage>
        <taxon>Eukaryota</taxon>
        <taxon>Metazoa</taxon>
        <taxon>Chordata</taxon>
        <taxon>Craniata</taxon>
        <taxon>Vertebrata</taxon>
        <taxon>Euteleostomi</taxon>
        <taxon>Actinopterygii</taxon>
        <taxon>Neopterygii</taxon>
        <taxon>Teleostei</taxon>
        <taxon>Neoteleostei</taxon>
        <taxon>Acanthomorphata</taxon>
        <taxon>Eupercaria</taxon>
        <taxon>Perciformes</taxon>
        <taxon>Cottioidei</taxon>
        <taxon>Cottales</taxon>
        <taxon>Liparidae</taxon>
        <taxon>Liparis</taxon>
    </lineage>
</organism>
<comment type="caution">
    <text evidence="2">The sequence shown here is derived from an EMBL/GenBank/DDBJ whole genome shotgun (WGS) entry which is preliminary data.</text>
</comment>
<gene>
    <name evidence="2" type="ORF">EYF80_065812</name>
</gene>
<evidence type="ECO:0000313" key="2">
    <source>
        <dbReference type="EMBL" id="TNN24065.1"/>
    </source>
</evidence>